<protein>
    <submittedName>
        <fullName evidence="1">Uncharacterized protein</fullName>
    </submittedName>
</protein>
<keyword evidence="2" id="KW-1185">Reference proteome</keyword>
<dbReference type="Proteomes" id="UP000708208">
    <property type="component" value="Unassembled WGS sequence"/>
</dbReference>
<evidence type="ECO:0000313" key="1">
    <source>
        <dbReference type="EMBL" id="CAG7734665.1"/>
    </source>
</evidence>
<sequence length="73" mass="8245">MYSSTSIHKLFKDVTPRIQPQQDAVPGGALLNPDIETKIHYIRSVLKMVQMSSSQSIYHQQKDMRLTGNPTST</sequence>
<gene>
    <name evidence="1" type="ORF">AFUS01_LOCUS23042</name>
</gene>
<comment type="caution">
    <text evidence="1">The sequence shown here is derived from an EMBL/GenBank/DDBJ whole genome shotgun (WGS) entry which is preliminary data.</text>
</comment>
<name>A0A8J2KYE2_9HEXA</name>
<organism evidence="1 2">
    <name type="scientific">Allacma fusca</name>
    <dbReference type="NCBI Taxonomy" id="39272"/>
    <lineage>
        <taxon>Eukaryota</taxon>
        <taxon>Metazoa</taxon>
        <taxon>Ecdysozoa</taxon>
        <taxon>Arthropoda</taxon>
        <taxon>Hexapoda</taxon>
        <taxon>Collembola</taxon>
        <taxon>Symphypleona</taxon>
        <taxon>Sminthuridae</taxon>
        <taxon>Allacma</taxon>
    </lineage>
</organism>
<reference evidence="1" key="1">
    <citation type="submission" date="2021-06" db="EMBL/GenBank/DDBJ databases">
        <authorList>
            <person name="Hodson N. C."/>
            <person name="Mongue J. A."/>
            <person name="Jaron S. K."/>
        </authorList>
    </citation>
    <scope>NUCLEOTIDE SEQUENCE</scope>
</reference>
<accession>A0A8J2KYE2</accession>
<dbReference type="AlphaFoldDB" id="A0A8J2KYE2"/>
<proteinExistence type="predicted"/>
<evidence type="ECO:0000313" key="2">
    <source>
        <dbReference type="Proteomes" id="UP000708208"/>
    </source>
</evidence>
<dbReference type="EMBL" id="CAJVCH010274173">
    <property type="protein sequence ID" value="CAG7734665.1"/>
    <property type="molecule type" value="Genomic_DNA"/>
</dbReference>